<keyword evidence="1" id="KW-0732">Signal</keyword>
<dbReference type="Proteomes" id="UP000247634">
    <property type="component" value="Chromosome"/>
</dbReference>
<reference evidence="2 3" key="1">
    <citation type="submission" date="2018-06" db="EMBL/GenBank/DDBJ databases">
        <title>The complete genome sequence of a nosiheptide producer Streptomyces actuosus ATCC 25421: deducing the ability of producing a new class III lantibiotics.</title>
        <authorList>
            <person name="Liu W."/>
            <person name="Sun F."/>
            <person name="Hu Y."/>
        </authorList>
    </citation>
    <scope>NUCLEOTIDE SEQUENCE [LARGE SCALE GENOMIC DNA]</scope>
    <source>
        <strain evidence="2 3">ATCC 25421</strain>
    </source>
</reference>
<proteinExistence type="predicted"/>
<dbReference type="KEGG" id="sact:DMT42_30100"/>
<dbReference type="EMBL" id="CP029788">
    <property type="protein sequence ID" value="AWT46130.1"/>
    <property type="molecule type" value="Genomic_DNA"/>
</dbReference>
<name>A0A2U9P8Q0_STRAS</name>
<dbReference type="AlphaFoldDB" id="A0A2U9P8Q0"/>
<feature type="signal peptide" evidence="1">
    <location>
        <begin position="1"/>
        <end position="26"/>
    </location>
</feature>
<feature type="chain" id="PRO_5038705967" description="Secreted protein" evidence="1">
    <location>
        <begin position="27"/>
        <end position="430"/>
    </location>
</feature>
<evidence type="ECO:0000256" key="1">
    <source>
        <dbReference type="SAM" id="SignalP"/>
    </source>
</evidence>
<evidence type="ECO:0000313" key="3">
    <source>
        <dbReference type="Proteomes" id="UP000247634"/>
    </source>
</evidence>
<dbReference type="RefSeq" id="WP_110632202.1">
    <property type="nucleotide sequence ID" value="NZ_CP029788.1"/>
</dbReference>
<organism evidence="2 3">
    <name type="scientific">Streptomyces actuosus</name>
    <dbReference type="NCBI Taxonomy" id="1885"/>
    <lineage>
        <taxon>Bacteria</taxon>
        <taxon>Bacillati</taxon>
        <taxon>Actinomycetota</taxon>
        <taxon>Actinomycetes</taxon>
        <taxon>Kitasatosporales</taxon>
        <taxon>Streptomycetaceae</taxon>
        <taxon>Streptomyces</taxon>
    </lineage>
</organism>
<sequence>MKHRGRHRRRRRGRALRAFLAGTAFALTAAATMISASQATVTDTPGRPIPLTSAADLGELRLEREPVAPADLDRLAAAMGRPVDVGAVLAGADHTLRGADACTADEKRALPAAPAATRAYCFGAADTASLRPGAVTAPGDSPDGRWQGERVLLSAWSGPASDGDEASGEAGAARVAFVDADDPDHLAYTWALLAVPADGGRDYRALASAVTGMVWYGSTLLVTADGADGRALYVYDVGRIQRADVESAAVGRVPGGWSAAGARFVLPAVGAYRMPGDVRIGSISLDRSTFPDGLVASEAVPAGSDRPTRLWRYPVGLDAARTGLPALDARGRALPDAAYETKVTGVRGVLARGSDWYVARAAGDADGRGLLGRLGDGGTASAKCGPDGSHQCWSAPAGPLSVTDGTGAVWSQAGRMLFSLGLNTIDRSLG</sequence>
<keyword evidence="3" id="KW-1185">Reference proteome</keyword>
<gene>
    <name evidence="2" type="ORF">DMT42_30100</name>
</gene>
<protein>
    <recommendedName>
        <fullName evidence="4">Secreted protein</fullName>
    </recommendedName>
</protein>
<evidence type="ECO:0008006" key="4">
    <source>
        <dbReference type="Google" id="ProtNLM"/>
    </source>
</evidence>
<evidence type="ECO:0000313" key="2">
    <source>
        <dbReference type="EMBL" id="AWT46130.1"/>
    </source>
</evidence>
<dbReference type="OrthoDB" id="618894at2"/>
<accession>A0A2U9P8Q0</accession>